<feature type="compositionally biased region" description="Polar residues" evidence="1">
    <location>
        <begin position="170"/>
        <end position="179"/>
    </location>
</feature>
<dbReference type="AlphaFoldDB" id="A0A2J7ZJA6"/>
<feature type="compositionally biased region" description="Basic residues" evidence="1">
    <location>
        <begin position="202"/>
        <end position="215"/>
    </location>
</feature>
<dbReference type="Proteomes" id="UP000236333">
    <property type="component" value="Unassembled WGS sequence"/>
</dbReference>
<organism evidence="2 3">
    <name type="scientific">Tetrabaena socialis</name>
    <dbReference type="NCBI Taxonomy" id="47790"/>
    <lineage>
        <taxon>Eukaryota</taxon>
        <taxon>Viridiplantae</taxon>
        <taxon>Chlorophyta</taxon>
        <taxon>core chlorophytes</taxon>
        <taxon>Chlorophyceae</taxon>
        <taxon>CS clade</taxon>
        <taxon>Chlamydomonadales</taxon>
        <taxon>Tetrabaenaceae</taxon>
        <taxon>Tetrabaena</taxon>
    </lineage>
</organism>
<sequence length="468" mass="51944">MRQANAGCDDDKTTSAAERYLLTLADLGLDLEQLVDKNTRMHLIDTQELRRRFPSGLAKPRHALALNRLSLALSARCDPPPHKEVANTFKSTRPLPRECRQIPETVALNEMPVRVPLPLALKQAEITAYLRKCSPDDGEHQTVPGRPRGSLAGGATTPAGANEQEGPQRPATNQPEGSNEQAAAAASTRERTRAAAQATHDRPRRMPNKLRKRRQHLIDTETRTADPALRQNNATPYEAPSAEKWSGRRKQPNPTRITQLAEEAMNTQGAQGTARNGGRPHRDWRTARAAALCGAPARSASGSATSLHQLTYNLYDDMDEIESVIAGPIVKRQHQDQPARKTPRTNRDVRAAEEEGTRALRTTHRIYYKVSWKPTVISQTALEAYRAMGYQTSSERDACHRFGPIAGKHLREVTWCPSDEPLENLEKAHPNWPAVLAAFKQSQRSLQDEPVERPSGKDIHLTAAQRQG</sequence>
<accession>A0A2J7ZJA6</accession>
<feature type="compositionally biased region" description="Basic and acidic residues" evidence="1">
    <location>
        <begin position="333"/>
        <end position="354"/>
    </location>
</feature>
<keyword evidence="3" id="KW-1185">Reference proteome</keyword>
<feature type="region of interest" description="Disordered" evidence="1">
    <location>
        <begin position="133"/>
        <end position="252"/>
    </location>
</feature>
<evidence type="ECO:0000256" key="1">
    <source>
        <dbReference type="SAM" id="MobiDB-lite"/>
    </source>
</evidence>
<evidence type="ECO:0000313" key="2">
    <source>
        <dbReference type="EMBL" id="PNH00348.1"/>
    </source>
</evidence>
<feature type="region of interest" description="Disordered" evidence="1">
    <location>
        <begin position="331"/>
        <end position="354"/>
    </location>
</feature>
<evidence type="ECO:0000313" key="3">
    <source>
        <dbReference type="Proteomes" id="UP000236333"/>
    </source>
</evidence>
<feature type="non-terminal residue" evidence="2">
    <location>
        <position position="468"/>
    </location>
</feature>
<feature type="region of interest" description="Disordered" evidence="1">
    <location>
        <begin position="443"/>
        <end position="468"/>
    </location>
</feature>
<proteinExistence type="predicted"/>
<dbReference type="OrthoDB" id="563682at2759"/>
<comment type="caution">
    <text evidence="2">The sequence shown here is derived from an EMBL/GenBank/DDBJ whole genome shotgun (WGS) entry which is preliminary data.</text>
</comment>
<protein>
    <submittedName>
        <fullName evidence="2">Uncharacterized protein</fullName>
    </submittedName>
</protein>
<feature type="compositionally biased region" description="Basic and acidic residues" evidence="1">
    <location>
        <begin position="446"/>
        <end position="460"/>
    </location>
</feature>
<gene>
    <name evidence="2" type="ORF">TSOC_013837</name>
</gene>
<reference evidence="2 3" key="1">
    <citation type="journal article" date="2017" name="Mol. Biol. Evol.">
        <title>The 4-celled Tetrabaena socialis nuclear genome reveals the essential components for genetic control of cell number at the origin of multicellularity in the volvocine lineage.</title>
        <authorList>
            <person name="Featherston J."/>
            <person name="Arakaki Y."/>
            <person name="Hanschen E.R."/>
            <person name="Ferris P.J."/>
            <person name="Michod R.E."/>
            <person name="Olson B.J.S.C."/>
            <person name="Nozaki H."/>
            <person name="Durand P.M."/>
        </authorList>
    </citation>
    <scope>NUCLEOTIDE SEQUENCE [LARGE SCALE GENOMIC DNA]</scope>
    <source>
        <strain evidence="2 3">NIES-571</strain>
    </source>
</reference>
<dbReference type="EMBL" id="PGGS01001478">
    <property type="protein sequence ID" value="PNH00348.1"/>
    <property type="molecule type" value="Genomic_DNA"/>
</dbReference>
<name>A0A2J7ZJA6_9CHLO</name>